<keyword evidence="3" id="KW-1185">Reference proteome</keyword>
<evidence type="ECO:0000256" key="1">
    <source>
        <dbReference type="SAM" id="Phobius"/>
    </source>
</evidence>
<proteinExistence type="predicted"/>
<feature type="transmembrane region" description="Helical" evidence="1">
    <location>
        <begin position="21"/>
        <end position="39"/>
    </location>
</feature>
<dbReference type="AlphaFoldDB" id="A0AA38UJE8"/>
<organism evidence="2 3">
    <name type="scientific">Lentinula raphanica</name>
    <dbReference type="NCBI Taxonomy" id="153919"/>
    <lineage>
        <taxon>Eukaryota</taxon>
        <taxon>Fungi</taxon>
        <taxon>Dikarya</taxon>
        <taxon>Basidiomycota</taxon>
        <taxon>Agaricomycotina</taxon>
        <taxon>Agaricomycetes</taxon>
        <taxon>Agaricomycetidae</taxon>
        <taxon>Agaricales</taxon>
        <taxon>Marasmiineae</taxon>
        <taxon>Omphalotaceae</taxon>
        <taxon>Lentinula</taxon>
    </lineage>
</organism>
<gene>
    <name evidence="2" type="ORF">F5878DRAFT_612621</name>
</gene>
<keyword evidence="1" id="KW-1133">Transmembrane helix</keyword>
<feature type="transmembrane region" description="Helical" evidence="1">
    <location>
        <begin position="59"/>
        <end position="77"/>
    </location>
</feature>
<protein>
    <submittedName>
        <fullName evidence="2">Uncharacterized protein</fullName>
    </submittedName>
</protein>
<name>A0AA38UJE8_9AGAR</name>
<reference evidence="2" key="1">
    <citation type="submission" date="2022-08" db="EMBL/GenBank/DDBJ databases">
        <authorList>
            <consortium name="DOE Joint Genome Institute"/>
            <person name="Min B."/>
            <person name="Riley R."/>
            <person name="Sierra-Patev S."/>
            <person name="Naranjo-Ortiz M."/>
            <person name="Looney B."/>
            <person name="Konkel Z."/>
            <person name="Slot J.C."/>
            <person name="Sakamoto Y."/>
            <person name="Steenwyk J.L."/>
            <person name="Rokas A."/>
            <person name="Carro J."/>
            <person name="Camarero S."/>
            <person name="Ferreira P."/>
            <person name="Molpeceres G."/>
            <person name="Ruiz-Duenas F.J."/>
            <person name="Serrano A."/>
            <person name="Henrissat B."/>
            <person name="Drula E."/>
            <person name="Hughes K.W."/>
            <person name="Mata J.L."/>
            <person name="Ishikawa N.K."/>
            <person name="Vargas-Isla R."/>
            <person name="Ushijima S."/>
            <person name="Smith C.A."/>
            <person name="Ahrendt S."/>
            <person name="Andreopoulos W."/>
            <person name="He G."/>
            <person name="Labutti K."/>
            <person name="Lipzen A."/>
            <person name="Ng V."/>
            <person name="Sandor L."/>
            <person name="Barry K."/>
            <person name="Martinez A.T."/>
            <person name="Xiao Y."/>
            <person name="Gibbons J.G."/>
            <person name="Terashima K."/>
            <person name="Hibbett D.S."/>
            <person name="Grigoriev I.V."/>
        </authorList>
    </citation>
    <scope>NUCLEOTIDE SEQUENCE</scope>
    <source>
        <strain evidence="2">TFB9207</strain>
    </source>
</reference>
<evidence type="ECO:0000313" key="2">
    <source>
        <dbReference type="EMBL" id="KAJ3840632.1"/>
    </source>
</evidence>
<dbReference type="EMBL" id="MU806071">
    <property type="protein sequence ID" value="KAJ3840632.1"/>
    <property type="molecule type" value="Genomic_DNA"/>
</dbReference>
<comment type="caution">
    <text evidence="2">The sequence shown here is derived from an EMBL/GenBank/DDBJ whole genome shotgun (WGS) entry which is preliminary data.</text>
</comment>
<sequence>MLRITKNSRDMANLRKPLSSFFMSLTCPHTIIPGTLHASFPASQVFFSSNPWSISTDRYIIHIHLFFAFLSPLLAYFRRLLVSPTSAPLIVH</sequence>
<keyword evidence="1" id="KW-0472">Membrane</keyword>
<dbReference type="Proteomes" id="UP001163846">
    <property type="component" value="Unassembled WGS sequence"/>
</dbReference>
<evidence type="ECO:0000313" key="3">
    <source>
        <dbReference type="Proteomes" id="UP001163846"/>
    </source>
</evidence>
<keyword evidence="1" id="KW-0812">Transmembrane</keyword>
<accession>A0AA38UJE8</accession>